<dbReference type="Proteomes" id="UP000011200">
    <property type="component" value="Chromosome"/>
</dbReference>
<dbReference type="EMBL" id="CP027541">
    <property type="protein sequence ID" value="AWT51259.1"/>
    <property type="molecule type" value="Genomic_DNA"/>
</dbReference>
<organism evidence="1 2">
    <name type="scientific">Mycolicibacterium smegmatis (strain MKD8)</name>
    <name type="common">Mycobacterium smegmatis</name>
    <dbReference type="NCBI Taxonomy" id="1214915"/>
    <lineage>
        <taxon>Bacteria</taxon>
        <taxon>Bacillati</taxon>
        <taxon>Actinomycetota</taxon>
        <taxon>Actinomycetes</taxon>
        <taxon>Mycobacteriales</taxon>
        <taxon>Mycobacteriaceae</taxon>
        <taxon>Mycolicibacterium</taxon>
    </lineage>
</organism>
<sequence>MFAAELERFAGRDGDGDRDPRLAKISARVCAPVGVSVHGRRGVGVTAVAHVLAANGFAVRDDGLSELGEQAVLVTAEVLKPEDRALSDGLRARGAEVLVVLNKADLVGRAPDGSLAAAHHRAQQLRERTGLPVVPMVALLARAALSPHLVEALRALVTTPADLSSTDAFLSAIHPVPRATRAELLATLDRFGIVHACGELSRDPHCDAGGLGAALRRLSGTDRVLDALDAMAAPSRYRRIEWALAELQAVGGESVGRFLAADATVIAVMDAAMDVMCAAGTAVQPPTAARGCEAHLRQARFWWRYSRGHLDALHCSCGAAIARGSLRLAGLDAEEAAR</sequence>
<name>A0A2U9PHR1_MYCSE</name>
<evidence type="ECO:0000313" key="1">
    <source>
        <dbReference type="EMBL" id="AWT51259.1"/>
    </source>
</evidence>
<accession>A0A2U9PHR1</accession>
<evidence type="ECO:0000313" key="2">
    <source>
        <dbReference type="Proteomes" id="UP000011200"/>
    </source>
</evidence>
<reference evidence="1 2" key="1">
    <citation type="journal article" date="2013" name="Genome Announc.">
        <title>Draft genome sequence of MKD8, a conjugal recipient Mycobacterium smegmatis strain.</title>
        <authorList>
            <person name="Gray T.A."/>
            <person name="Palumbo M.J."/>
            <person name="Derbyshire K.M."/>
        </authorList>
    </citation>
    <scope>NUCLEOTIDE SEQUENCE [LARGE SCALE GENOMIC DNA]</scope>
    <source>
        <strain evidence="1 2">MKD8</strain>
    </source>
</reference>
<reference evidence="2" key="2">
    <citation type="submission" date="2018-03" db="EMBL/GenBank/DDBJ databases">
        <authorList>
            <person name="Derbyshire K."/>
            <person name="Gray T.A."/>
            <person name="Champion M."/>
        </authorList>
    </citation>
    <scope>NUCLEOTIDE SEQUENCE [LARGE SCALE GENOMIC DNA]</scope>
    <source>
        <strain evidence="2">MKD8</strain>
    </source>
</reference>
<dbReference type="AlphaFoldDB" id="A0A2U9PHR1"/>
<protein>
    <submittedName>
        <fullName evidence="1">Uncharacterized protein</fullName>
    </submittedName>
</protein>
<proteinExistence type="predicted"/>
<gene>
    <name evidence="1" type="ORF">D806_002650</name>
</gene>